<evidence type="ECO:0000256" key="4">
    <source>
        <dbReference type="ARBA" id="ARBA00023136"/>
    </source>
</evidence>
<feature type="transmembrane region" description="Helical" evidence="6">
    <location>
        <begin position="132"/>
        <end position="150"/>
    </location>
</feature>
<keyword evidence="2 6" id="KW-0812">Transmembrane</keyword>
<dbReference type="InterPro" id="IPR037185">
    <property type="entry name" value="EmrE-like"/>
</dbReference>
<feature type="transmembrane region" description="Helical" evidence="6">
    <location>
        <begin position="307"/>
        <end position="328"/>
    </location>
</feature>
<evidence type="ECO:0000259" key="7">
    <source>
        <dbReference type="Pfam" id="PF13127"/>
    </source>
</evidence>
<dbReference type="SUPFAM" id="SSF103481">
    <property type="entry name" value="Multidrug resistance efflux transporter EmrE"/>
    <property type="match status" value="1"/>
</dbReference>
<keyword evidence="9" id="KW-1185">Reference proteome</keyword>
<sequence>MDTTSPSTFRQRSRGKSRSRTRLEGKTDYAIGICLLLVVVILWTTSNFVTQDLYEDGYEKPFLVTYLNTSAFALYLLPYMIRRLMERLQQDDHRAQSDYQVLPTDADAADVLASTGPRIALSSVDRLNTRETAHLAALFCPLWFIANWSVNASLNYTSVASATILSSMSGFFTLAIGRLFRVETLTLLKLTAVVTSFGGVVLVSLSDSQQSTPPTTPSVEPPPATTNSLTEFAAAHILGDFFALLSALFYALYVILLKVRIKEESRIDMQLFFGFVGLFNILACWPIGVFLHLIGIERLELPYTNKAIVALLINMAITLSSDFIYVLAMLKTTPLVVTIGLSLTMPLAVVGDFLLSKPAKAQIVLGAVVVLCSFILVGMEDARNDKERDMLSGQPLDSESTPEGAVRLEEEPTAGA</sequence>
<dbReference type="HOGENOM" id="CLU_026578_1_0_1"/>
<dbReference type="FunCoup" id="S8EKV9">
    <property type="interactions" value="119"/>
</dbReference>
<dbReference type="STRING" id="743788.S8EKV9"/>
<feature type="transmembrane region" description="Helical" evidence="6">
    <location>
        <begin position="29"/>
        <end position="50"/>
    </location>
</feature>
<evidence type="ECO:0000256" key="3">
    <source>
        <dbReference type="ARBA" id="ARBA00022989"/>
    </source>
</evidence>
<dbReference type="GO" id="GO:0000329">
    <property type="term" value="C:fungal-type vacuole membrane"/>
    <property type="evidence" value="ECO:0007669"/>
    <property type="project" value="TreeGrafter"/>
</dbReference>
<comment type="subcellular location">
    <subcellularLocation>
        <location evidence="1">Membrane</location>
        <topology evidence="1">Multi-pass membrane protein</topology>
    </subcellularLocation>
</comment>
<feature type="transmembrane region" description="Helical" evidence="6">
    <location>
        <begin position="271"/>
        <end position="295"/>
    </location>
</feature>
<feature type="domain" description="DUF3955" evidence="7">
    <location>
        <begin position="29"/>
        <end position="77"/>
    </location>
</feature>
<proteinExistence type="predicted"/>
<feature type="transmembrane region" description="Helical" evidence="6">
    <location>
        <begin position="361"/>
        <end position="379"/>
    </location>
</feature>
<evidence type="ECO:0000313" key="8">
    <source>
        <dbReference type="EMBL" id="EPT03974.1"/>
    </source>
</evidence>
<protein>
    <recommendedName>
        <fullName evidence="7">DUF3955 domain-containing protein</fullName>
    </recommendedName>
</protein>
<dbReference type="InParanoid" id="S8EKV9"/>
<evidence type="ECO:0000313" key="9">
    <source>
        <dbReference type="Proteomes" id="UP000015241"/>
    </source>
</evidence>
<dbReference type="InterPro" id="IPR025016">
    <property type="entry name" value="DUF3955"/>
</dbReference>
<organism evidence="8 9">
    <name type="scientific">Fomitopsis schrenkii</name>
    <name type="common">Brown rot fungus</name>
    <dbReference type="NCBI Taxonomy" id="2126942"/>
    <lineage>
        <taxon>Eukaryota</taxon>
        <taxon>Fungi</taxon>
        <taxon>Dikarya</taxon>
        <taxon>Basidiomycota</taxon>
        <taxon>Agaricomycotina</taxon>
        <taxon>Agaricomycetes</taxon>
        <taxon>Polyporales</taxon>
        <taxon>Fomitopsis</taxon>
    </lineage>
</organism>
<keyword evidence="3 6" id="KW-1133">Transmembrane helix</keyword>
<evidence type="ECO:0000256" key="5">
    <source>
        <dbReference type="SAM" id="MobiDB-lite"/>
    </source>
</evidence>
<feature type="compositionally biased region" description="Basic residues" evidence="5">
    <location>
        <begin position="11"/>
        <end position="20"/>
    </location>
</feature>
<accession>S8EKV9</accession>
<dbReference type="OrthoDB" id="1436450at2759"/>
<feature type="compositionally biased region" description="Polar residues" evidence="5">
    <location>
        <begin position="1"/>
        <end position="10"/>
    </location>
</feature>
<feature type="region of interest" description="Disordered" evidence="5">
    <location>
        <begin position="386"/>
        <end position="416"/>
    </location>
</feature>
<name>S8EKV9_FOMSC</name>
<dbReference type="EMBL" id="KE504128">
    <property type="protein sequence ID" value="EPT03974.1"/>
    <property type="molecule type" value="Genomic_DNA"/>
</dbReference>
<dbReference type="Proteomes" id="UP000015241">
    <property type="component" value="Unassembled WGS sequence"/>
</dbReference>
<evidence type="ECO:0000256" key="1">
    <source>
        <dbReference type="ARBA" id="ARBA00004141"/>
    </source>
</evidence>
<feature type="transmembrane region" description="Helical" evidence="6">
    <location>
        <begin position="187"/>
        <end position="205"/>
    </location>
</feature>
<feature type="transmembrane region" description="Helical" evidence="6">
    <location>
        <begin position="156"/>
        <end position="180"/>
    </location>
</feature>
<reference evidence="8 9" key="1">
    <citation type="journal article" date="2012" name="Science">
        <title>The Paleozoic origin of enzymatic lignin decomposition reconstructed from 31 fungal genomes.</title>
        <authorList>
            <person name="Floudas D."/>
            <person name="Binder M."/>
            <person name="Riley R."/>
            <person name="Barry K."/>
            <person name="Blanchette R.A."/>
            <person name="Henrissat B."/>
            <person name="Martinez A.T."/>
            <person name="Otillar R."/>
            <person name="Spatafora J.W."/>
            <person name="Yadav J.S."/>
            <person name="Aerts A."/>
            <person name="Benoit I."/>
            <person name="Boyd A."/>
            <person name="Carlson A."/>
            <person name="Copeland A."/>
            <person name="Coutinho P.M."/>
            <person name="de Vries R.P."/>
            <person name="Ferreira P."/>
            <person name="Findley K."/>
            <person name="Foster B."/>
            <person name="Gaskell J."/>
            <person name="Glotzer D."/>
            <person name="Gorecki P."/>
            <person name="Heitman J."/>
            <person name="Hesse C."/>
            <person name="Hori C."/>
            <person name="Igarashi K."/>
            <person name="Jurgens J.A."/>
            <person name="Kallen N."/>
            <person name="Kersten P."/>
            <person name="Kohler A."/>
            <person name="Kuees U."/>
            <person name="Kumar T.K.A."/>
            <person name="Kuo A."/>
            <person name="LaButti K."/>
            <person name="Larrondo L.F."/>
            <person name="Lindquist E."/>
            <person name="Ling A."/>
            <person name="Lombard V."/>
            <person name="Lucas S."/>
            <person name="Lundell T."/>
            <person name="Martin R."/>
            <person name="McLaughlin D.J."/>
            <person name="Morgenstern I."/>
            <person name="Morin E."/>
            <person name="Murat C."/>
            <person name="Nagy L.G."/>
            <person name="Nolan M."/>
            <person name="Ohm R.A."/>
            <person name="Patyshakuliyeva A."/>
            <person name="Rokas A."/>
            <person name="Ruiz-Duenas F.J."/>
            <person name="Sabat G."/>
            <person name="Salamov A."/>
            <person name="Samejima M."/>
            <person name="Schmutz J."/>
            <person name="Slot J.C."/>
            <person name="St John F."/>
            <person name="Stenlid J."/>
            <person name="Sun H."/>
            <person name="Sun S."/>
            <person name="Syed K."/>
            <person name="Tsang A."/>
            <person name="Wiebenga A."/>
            <person name="Young D."/>
            <person name="Pisabarro A."/>
            <person name="Eastwood D.C."/>
            <person name="Martin F."/>
            <person name="Cullen D."/>
            <person name="Grigoriev I.V."/>
            <person name="Hibbett D.S."/>
        </authorList>
    </citation>
    <scope>NUCLEOTIDE SEQUENCE</scope>
    <source>
        <strain evidence="9">FP-58527</strain>
    </source>
</reference>
<feature type="region of interest" description="Disordered" evidence="5">
    <location>
        <begin position="1"/>
        <end position="21"/>
    </location>
</feature>
<feature type="transmembrane region" description="Helical" evidence="6">
    <location>
        <begin position="62"/>
        <end position="81"/>
    </location>
</feature>
<evidence type="ECO:0000256" key="2">
    <source>
        <dbReference type="ARBA" id="ARBA00022692"/>
    </source>
</evidence>
<evidence type="ECO:0000256" key="6">
    <source>
        <dbReference type="SAM" id="Phobius"/>
    </source>
</evidence>
<feature type="transmembrane region" description="Helical" evidence="6">
    <location>
        <begin position="241"/>
        <end position="259"/>
    </location>
</feature>
<gene>
    <name evidence="8" type="ORF">FOMPIDRAFT_1028305</name>
</gene>
<dbReference type="Pfam" id="PF13127">
    <property type="entry name" value="DUF3955"/>
    <property type="match status" value="1"/>
</dbReference>
<dbReference type="PANTHER" id="PTHR23051">
    <property type="entry name" value="SOLUTE CARRIER FAMILY 35, MEMBER F5"/>
    <property type="match status" value="1"/>
</dbReference>
<keyword evidence="4 6" id="KW-0472">Membrane</keyword>
<dbReference type="eggNOG" id="KOG2765">
    <property type="taxonomic scope" value="Eukaryota"/>
</dbReference>
<dbReference type="AlphaFoldDB" id="S8EKV9"/>
<dbReference type="PANTHER" id="PTHR23051:SF0">
    <property type="entry name" value="SOLUTE CARRIER FAMILY 35 MEMBER F5"/>
    <property type="match status" value="1"/>
</dbReference>
<feature type="transmembrane region" description="Helical" evidence="6">
    <location>
        <begin position="335"/>
        <end position="355"/>
    </location>
</feature>